<dbReference type="SMR" id="B2IWX5"/>
<dbReference type="SUPFAM" id="SSF52980">
    <property type="entry name" value="Restriction endonuclease-like"/>
    <property type="match status" value="1"/>
</dbReference>
<reference evidence="3" key="1">
    <citation type="submission" date="2008-04" db="EMBL/GenBank/DDBJ databases">
        <title>Complete sequence of chromosome of Nostoc punctiforme ATCC 29133.</title>
        <authorList>
            <consortium name="US DOE Joint Genome Institute"/>
            <person name="Copeland A."/>
            <person name="Lucas S."/>
            <person name="Lapidus A."/>
            <person name="Glavina del Rio T."/>
            <person name="Dalin E."/>
            <person name="Tice H."/>
            <person name="Pitluck S."/>
            <person name="Chain P."/>
            <person name="Malfatti S."/>
            <person name="Shin M."/>
            <person name="Vergez L."/>
            <person name="Schmutz J."/>
            <person name="Larimer F."/>
            <person name="Land M."/>
            <person name="Hauser L."/>
            <person name="Kyrpides N."/>
            <person name="Kim E."/>
            <person name="Meeks J.C."/>
            <person name="Elhai J."/>
            <person name="Campbell E.L."/>
            <person name="Thiel T."/>
            <person name="Longmire J."/>
            <person name="Potts M."/>
            <person name="Atlas R."/>
        </authorList>
    </citation>
    <scope>NUCLEOTIDE SEQUENCE [LARGE SCALE GENOMIC DNA]</scope>
    <source>
        <strain evidence="3">ATCC 29133 / PCC 73102</strain>
    </source>
</reference>
<organism evidence="2 3">
    <name type="scientific">Nostoc punctiforme (strain ATCC 29133 / PCC 73102)</name>
    <dbReference type="NCBI Taxonomy" id="63737"/>
    <lineage>
        <taxon>Bacteria</taxon>
        <taxon>Bacillati</taxon>
        <taxon>Cyanobacteriota</taxon>
        <taxon>Cyanophyceae</taxon>
        <taxon>Nostocales</taxon>
        <taxon>Nostocaceae</taxon>
        <taxon>Nostoc</taxon>
    </lineage>
</organism>
<name>B2IWX5_NOSP7</name>
<dbReference type="Proteomes" id="UP000001191">
    <property type="component" value="Chromosome"/>
</dbReference>
<dbReference type="InterPro" id="IPR008538">
    <property type="entry name" value="Uma2"/>
</dbReference>
<feature type="domain" description="Putative restriction endonuclease" evidence="1">
    <location>
        <begin position="22"/>
        <end position="131"/>
    </location>
</feature>
<accession>B2IWX5</accession>
<dbReference type="CDD" id="cd06260">
    <property type="entry name" value="DUF820-like"/>
    <property type="match status" value="1"/>
</dbReference>
<protein>
    <recommendedName>
        <fullName evidence="1">Putative restriction endonuclease domain-containing protein</fullName>
    </recommendedName>
</protein>
<evidence type="ECO:0000259" key="1">
    <source>
        <dbReference type="Pfam" id="PF05685"/>
    </source>
</evidence>
<dbReference type="STRING" id="63737.Npun_F4622"/>
<sequence>MVKSNICGGSTMTQTLPKLVTFEQFIEWYPSNGARYELHKGVIVEMPPPSGEHENVVGFLAAQITLQFLQMGLPFCIPKTAFVKIQSNNSTYSPDILLLNHDNLVNEPLWSKQSTVIQAASIPLAVEVVSQCVARVPRVEATDEPVRVSTNWRDDYYDKFRDYEEMGIPEYWIVDYAAIGGKRFTGNPKQKTITICELVEGDYQMTVFRENNFVVSPLFPQLNLTAQQIFDSAL</sequence>
<dbReference type="PANTHER" id="PTHR34107">
    <property type="entry name" value="SLL0198 PROTEIN-RELATED"/>
    <property type="match status" value="1"/>
</dbReference>
<dbReference type="AlphaFoldDB" id="B2IWX5"/>
<evidence type="ECO:0000313" key="3">
    <source>
        <dbReference type="Proteomes" id="UP000001191"/>
    </source>
</evidence>
<proteinExistence type="predicted"/>
<dbReference type="KEGG" id="npu:Npun_F4622"/>
<dbReference type="PANTHER" id="PTHR34107:SF2">
    <property type="entry name" value="SLL0888 PROTEIN"/>
    <property type="match status" value="1"/>
</dbReference>
<feature type="domain" description="Putative restriction endonuclease" evidence="1">
    <location>
        <begin position="148"/>
        <end position="226"/>
    </location>
</feature>
<gene>
    <name evidence="2" type="ordered locus">Npun_F4622</name>
</gene>
<dbReference type="InterPro" id="IPR011335">
    <property type="entry name" value="Restrct_endonuc-II-like"/>
</dbReference>
<dbReference type="PhylomeDB" id="B2IWX5"/>
<dbReference type="HOGENOM" id="CLU_076312_5_0_3"/>
<dbReference type="EnsemblBacteria" id="ACC82981">
    <property type="protein sequence ID" value="ACC82981"/>
    <property type="gene ID" value="Npun_F4622"/>
</dbReference>
<dbReference type="Gene3D" id="3.90.1570.10">
    <property type="entry name" value="tt1808, chain A"/>
    <property type="match status" value="1"/>
</dbReference>
<reference evidence="2 3" key="2">
    <citation type="journal article" date="2013" name="Plant Physiol.">
        <title>A Nostoc punctiforme Sugar Transporter Necessary to Establish a Cyanobacterium-Plant Symbiosis.</title>
        <authorList>
            <person name="Ekman M."/>
            <person name="Picossi S."/>
            <person name="Campbell E.L."/>
            <person name="Meeks J.C."/>
            <person name="Flores E."/>
        </authorList>
    </citation>
    <scope>NUCLEOTIDE SEQUENCE [LARGE SCALE GENOMIC DNA]</scope>
    <source>
        <strain evidence="3">ATCC 29133 / PCC 73102</strain>
    </source>
</reference>
<dbReference type="InterPro" id="IPR012296">
    <property type="entry name" value="Nuclease_put_TT1808"/>
</dbReference>
<dbReference type="DNASU" id="6253973"/>
<keyword evidence="3" id="KW-1185">Reference proteome</keyword>
<evidence type="ECO:0000313" key="2">
    <source>
        <dbReference type="EMBL" id="ACC82981.1"/>
    </source>
</evidence>
<dbReference type="Pfam" id="PF05685">
    <property type="entry name" value="Uma2"/>
    <property type="match status" value="2"/>
</dbReference>
<dbReference type="EMBL" id="CP001037">
    <property type="protein sequence ID" value="ACC82981.1"/>
    <property type="molecule type" value="Genomic_DNA"/>
</dbReference>
<dbReference type="eggNOG" id="COG4636">
    <property type="taxonomic scope" value="Bacteria"/>
</dbReference>